<keyword evidence="4" id="KW-1185">Reference proteome</keyword>
<dbReference type="Pfam" id="PF01973">
    <property type="entry name" value="MptE-like"/>
    <property type="match status" value="1"/>
</dbReference>
<gene>
    <name evidence="1" type="primary">mptE</name>
    <name evidence="3" type="ordered locus">Ta1431</name>
</gene>
<reference evidence="3 4" key="1">
    <citation type="journal article" date="2000" name="Nature">
        <title>The genome sequence of the thermoacidophilic scavenger Thermoplasma acidophilum.</title>
        <authorList>
            <person name="Ruepp A."/>
            <person name="Graml W."/>
            <person name="Santos-Martinez M.L."/>
            <person name="Koretke K.K."/>
            <person name="Volker C."/>
            <person name="Mewes H.W."/>
            <person name="Frishman D."/>
            <person name="Stocker S."/>
            <person name="Lupas A.N."/>
            <person name="Baumeister W."/>
        </authorList>
    </citation>
    <scope>NUCLEOTIDE SEQUENCE [LARGE SCALE GENOMIC DNA]</scope>
    <source>
        <strain evidence="4">ATCC 25905 / DSM 1728 / JCM 9062 / NBRC 15155 / AMRC-C165</strain>
    </source>
</reference>
<keyword evidence="1" id="KW-0460">Magnesium</keyword>
<dbReference type="GO" id="GO:0003848">
    <property type="term" value="F:2-amino-4-hydroxy-6-hydroxymethyldihydropteridine diphosphokinase activity"/>
    <property type="evidence" value="ECO:0007669"/>
    <property type="project" value="UniProtKB-UniRule"/>
</dbReference>
<keyword evidence="1" id="KW-0808">Transferase</keyword>
<sequence>MDLPRWLAIYRSIADDFSFDPSADLLSSIILSNLVGKPELPDRKGSTAYVIGNGPNIDEAIQSISSGYTIVADSAISAYFAVRGCPDMIVTDLDGDVDTIFSCASKGTSIIIHAHGDNIHRIIGNGHRIRDDMIGTTQGIPYRNVANFFGFTDGDRSAYIASRMGFEKIVLVSFDFHHVNRSKPGNPAIKARKLKWAQAIISMLAEERGTALADGDFAEI</sequence>
<dbReference type="GO" id="GO:0016301">
    <property type="term" value="F:kinase activity"/>
    <property type="evidence" value="ECO:0007669"/>
    <property type="project" value="UniProtKB-KW"/>
</dbReference>
<evidence type="ECO:0000259" key="2">
    <source>
        <dbReference type="Pfam" id="PF01973"/>
    </source>
</evidence>
<accession>Q9HIB0</accession>
<comment type="catalytic activity">
    <reaction evidence="1">
        <text>6-hydroxymethyl-7,8-dihydropterin + ATP = (7,8-dihydropterin-6-yl)methyl diphosphate + AMP + H(+)</text>
        <dbReference type="Rhea" id="RHEA:11412"/>
        <dbReference type="ChEBI" id="CHEBI:15378"/>
        <dbReference type="ChEBI" id="CHEBI:30616"/>
        <dbReference type="ChEBI" id="CHEBI:44841"/>
        <dbReference type="ChEBI" id="CHEBI:72950"/>
        <dbReference type="ChEBI" id="CHEBI:456215"/>
        <dbReference type="EC" id="2.7.6.3"/>
    </reaction>
</comment>
<dbReference type="eggNOG" id="arCOG04303">
    <property type="taxonomic scope" value="Archaea"/>
</dbReference>
<dbReference type="PANTHER" id="PTHR39648:SF1">
    <property type="entry name" value="6-HYDROXYMETHYL-7,8-DIHYDROPTERIN PYROPHOSPHOKINASE"/>
    <property type="match status" value="1"/>
</dbReference>
<protein>
    <recommendedName>
        <fullName evidence="1">6-hydroxymethyl-7,8-dihydropterin pyrophosphokinase</fullName>
        <shortName evidence="1">HPPK</shortName>
        <ecNumber evidence="1">2.7.6.3</ecNumber>
    </recommendedName>
    <alternativeName>
        <fullName evidence="1">2-amino-4-hydroxy-6-hydroxymethyldihydropteridine pyrophosphokinase</fullName>
    </alternativeName>
    <alternativeName>
        <fullName evidence="1">6-hydroxymethyl-7,8-dihydropterin diphosphokinase</fullName>
        <shortName evidence="1">6-HMPDK</shortName>
    </alternativeName>
    <alternativeName>
        <fullName evidence="1">7,8-dihydro-6-hydroxymethylpterin diphosphokinase</fullName>
    </alternativeName>
    <alternativeName>
        <fullName evidence="1">7,8-dihydro-6-hydroxymethylpterin pyrophosphokinase</fullName>
        <shortName evidence="1">PPPK</shortName>
    </alternativeName>
</protein>
<evidence type="ECO:0000256" key="1">
    <source>
        <dbReference type="HAMAP-Rule" id="MF_02131"/>
    </source>
</evidence>
<dbReference type="STRING" id="273075.gene:9572660"/>
<dbReference type="PANTHER" id="PTHR39648">
    <property type="entry name" value="6-HYDROXYMETHYL-7,8-DIHYDROPTERIN PYROPHOSPHOKINASE"/>
    <property type="match status" value="1"/>
</dbReference>
<comment type="cofactor">
    <cofactor evidence="1">
        <name>Mg(2+)</name>
        <dbReference type="ChEBI" id="CHEBI:18420"/>
    </cofactor>
</comment>
<dbReference type="EnsemblBacteria" id="CAC12551">
    <property type="protein sequence ID" value="CAC12551"/>
    <property type="gene ID" value="CAC12551"/>
</dbReference>
<keyword evidence="1" id="KW-0418">Kinase</keyword>
<dbReference type="GO" id="GO:0000287">
    <property type="term" value="F:magnesium ion binding"/>
    <property type="evidence" value="ECO:0007669"/>
    <property type="project" value="UniProtKB-UniRule"/>
</dbReference>
<dbReference type="InterPro" id="IPR002826">
    <property type="entry name" value="MptE-like"/>
</dbReference>
<proteinExistence type="inferred from homology"/>
<name>Q9HIB0_THEAC</name>
<dbReference type="InParanoid" id="Q9HIB0"/>
<dbReference type="GO" id="GO:0005524">
    <property type="term" value="F:ATP binding"/>
    <property type="evidence" value="ECO:0007669"/>
    <property type="project" value="UniProtKB-UniRule"/>
</dbReference>
<dbReference type="AlphaFoldDB" id="Q9HIB0"/>
<comment type="function">
    <text evidence="1">Catalyzes the transfer of diphosphate from ATP to 6-hydroxymethyl-7,8-dihydropterin (6-HMD), leading to 6-hydroxymethyl-7,8-dihydropterin diphosphate (6-HMDP).</text>
</comment>
<dbReference type="InterPro" id="IPR027510">
    <property type="entry name" value="HMPDK_MptE"/>
</dbReference>
<dbReference type="EMBL" id="AL445067">
    <property type="protein sequence ID" value="CAC12551.1"/>
    <property type="molecule type" value="Genomic_DNA"/>
</dbReference>
<dbReference type="OrthoDB" id="34207at2157"/>
<dbReference type="HAMAP" id="MF_02131">
    <property type="entry name" value="HMPDK_arch"/>
    <property type="match status" value="1"/>
</dbReference>
<dbReference type="Proteomes" id="UP000001024">
    <property type="component" value="Chromosome"/>
</dbReference>
<dbReference type="RefSeq" id="WP_010901834.1">
    <property type="nucleotide sequence ID" value="NC_002578.1"/>
</dbReference>
<feature type="domain" description="6-hydroxymethylpterin diphosphokinase MptE-like" evidence="2">
    <location>
        <begin position="43"/>
        <end position="178"/>
    </location>
</feature>
<dbReference type="EC" id="2.7.6.3" evidence="1"/>
<evidence type="ECO:0000313" key="3">
    <source>
        <dbReference type="EMBL" id="CAC12551.1"/>
    </source>
</evidence>
<comment type="similarity">
    <text evidence="1">Belongs to the archaeal 6-HMPDK family.</text>
</comment>
<evidence type="ECO:0000313" key="4">
    <source>
        <dbReference type="Proteomes" id="UP000001024"/>
    </source>
</evidence>
<organism evidence="3 4">
    <name type="scientific">Thermoplasma acidophilum (strain ATCC 25905 / DSM 1728 / JCM 9062 / NBRC 15155 / AMRC-C165)</name>
    <dbReference type="NCBI Taxonomy" id="273075"/>
    <lineage>
        <taxon>Archaea</taxon>
        <taxon>Methanobacteriati</taxon>
        <taxon>Thermoplasmatota</taxon>
        <taxon>Thermoplasmata</taxon>
        <taxon>Thermoplasmatales</taxon>
        <taxon>Thermoplasmataceae</taxon>
        <taxon>Thermoplasma</taxon>
    </lineage>
</organism>
<dbReference type="PaxDb" id="273075-Ta1431"/>
<keyword evidence="1" id="KW-0067">ATP-binding</keyword>
<dbReference type="KEGG" id="tac:Ta1431"/>
<keyword evidence="1" id="KW-0547">Nucleotide-binding</keyword>
<dbReference type="HOGENOM" id="CLU_093043_0_0_2"/>